<feature type="domain" description="Fibronectin type-III" evidence="1">
    <location>
        <begin position="161"/>
        <end position="266"/>
    </location>
</feature>
<evidence type="ECO:0000313" key="2">
    <source>
        <dbReference type="EMBL" id="WNL49496.1"/>
    </source>
</evidence>
<keyword evidence="3" id="KW-1185">Reference proteome</keyword>
<dbReference type="Gene3D" id="2.60.40.10">
    <property type="entry name" value="Immunoglobulins"/>
    <property type="match status" value="1"/>
</dbReference>
<protein>
    <recommendedName>
        <fullName evidence="1">Fibronectin type-III domain-containing protein</fullName>
    </recommendedName>
</protein>
<dbReference type="PROSITE" id="PS50853">
    <property type="entry name" value="FN3"/>
    <property type="match status" value="1"/>
</dbReference>
<dbReference type="Proteomes" id="UP001304814">
    <property type="component" value="Segment"/>
</dbReference>
<dbReference type="InterPro" id="IPR013783">
    <property type="entry name" value="Ig-like_fold"/>
</dbReference>
<organism evidence="2 3">
    <name type="scientific">Bacillus phage DZ1</name>
    <dbReference type="NCBI Taxonomy" id="3075862"/>
    <lineage>
        <taxon>Viruses</taxon>
        <taxon>Duplodnaviria</taxon>
        <taxon>Heunggongvirae</taxon>
        <taxon>Uroviricota</taxon>
        <taxon>Caudoviricetes</taxon>
        <taxon>Ehrlichviridae</taxon>
        <taxon>Dazunavirus</taxon>
        <taxon>Dazunavirus DZ1</taxon>
    </lineage>
</organism>
<name>A0AA96ENX0_9CAUD</name>
<proteinExistence type="predicted"/>
<dbReference type="InterPro" id="IPR003961">
    <property type="entry name" value="FN3_dom"/>
</dbReference>
<dbReference type="InterPro" id="IPR036116">
    <property type="entry name" value="FN3_sf"/>
</dbReference>
<evidence type="ECO:0000313" key="3">
    <source>
        <dbReference type="Proteomes" id="UP001304814"/>
    </source>
</evidence>
<dbReference type="SUPFAM" id="SSF49265">
    <property type="entry name" value="Fibronectin type III"/>
    <property type="match status" value="1"/>
</dbReference>
<evidence type="ECO:0000259" key="1">
    <source>
        <dbReference type="PROSITE" id="PS50853"/>
    </source>
</evidence>
<reference evidence="2 3" key="1">
    <citation type="submission" date="2023-07" db="EMBL/GenBank/DDBJ databases">
        <title>Isolation and characterization of Bacillus cereus bacteriophage DZ1 and its application in foods.</title>
        <authorList>
            <person name="Huang Z."/>
            <person name="Ding Y."/>
            <person name="Wu Q."/>
        </authorList>
    </citation>
    <scope>NUCLEOTIDE SEQUENCE [LARGE SCALE GENOMIC DNA]</scope>
</reference>
<dbReference type="EMBL" id="OR338916">
    <property type="protein sequence ID" value="WNL49496.1"/>
    <property type="molecule type" value="Genomic_DNA"/>
</dbReference>
<accession>A0AA96ENX0</accession>
<sequence length="977" mass="109130">MAIEKKVIPVNWMEQWRLSDNWWNGGWSPIRAGGPEGYTSFLGTPDEVRTLLATSKTPAKIYLRAYFYYGGKFRVGKHKLATRTVQTLRPFYSQDMTEFTPTTGGYQDFDFTNIIKADLLSGLYQGVVLWNNIGTAASECWGVIDNPYRAYWVIEGDWNVPPDRPRIDYPTFGVKVDGSVQLKWTPPTNEPNPNIITYEVAISDDNSYTWKNFKVPAAGATAYTFDTSQLAQTSKALVAIRAYDGEYYSEWNYSDRFTIFHNVPPKAPVNQQPEMGRTVDRTSILSFTWKADAKSAQYGYQFRWRTVDANGTRGSWNQLPTGGTWANSTSQYYNLAASTLPASNIEWAVRVQDEFMMTSDWSQESMIVAVNPSAAPNMVVPTYNMTYSSARMVAEWTTVGQIQYELFLKNSSGVTLWSKSGLNETAVQIDYTLATNTSYQLQVRINSNGVWSSFVTTPFTVNYAAPAVPVIQRIEEAGAGVTNIVYNQGELGVELPPFTLGGTTTSDWAAPWSAVTNVARTRPLTANSFEFDTTGLAVGTATTLVRADFDGTQIPIVVGATYNVSAYTNQTGVRAFVQYLDSAGTIISSYSAPTWGTTDYRIAITVGGVCPANTVKIRLGVENLQNSPITGGNKTIFSGIGLTITSPVATNLIECYRREYSDLGNNEWTLVGSNGITSSVTTNLLPKAQGNLTNPTGVTFYGDYDFSVIHTEVTMAWGIQVNVKPNTNYTFYSHHSGMIGIYNADATVNIAPYTTGRWINFNSGNNTSIRCYFRQSVANTRAYFANHTLKEGTFTDQTISFEPMKPDGIQGSFLDYTPASHTNYEYKLRAWNLVNNRTTDNTGKQFTHMFNETILQDVRKISDFNFLPMVTARDSNSEVESVLQRFAGRTNPVREYGEHELTTVKVSWEVDTWNEAKAFQQLLQARKTYLYRDGAGRKLYATCESVDIKDKPIAGFELSCEFTQTYYDPNVNWENED</sequence>
<dbReference type="CDD" id="cd00063">
    <property type="entry name" value="FN3"/>
    <property type="match status" value="1"/>
</dbReference>